<feature type="transmembrane region" description="Helical" evidence="1">
    <location>
        <begin position="67"/>
        <end position="84"/>
    </location>
</feature>
<keyword evidence="1" id="KW-0812">Transmembrane</keyword>
<keyword evidence="1" id="KW-1133">Transmembrane helix</keyword>
<reference evidence="2" key="1">
    <citation type="submission" date="2021-01" db="EMBL/GenBank/DDBJ databases">
        <authorList>
            <consortium name="Genoscope - CEA"/>
            <person name="William W."/>
        </authorList>
    </citation>
    <scope>NUCLEOTIDE SEQUENCE</scope>
</reference>
<protein>
    <submittedName>
        <fullName evidence="2">(rape) hypothetical protein</fullName>
    </submittedName>
</protein>
<organism evidence="2">
    <name type="scientific">Brassica napus</name>
    <name type="common">Rape</name>
    <dbReference type="NCBI Taxonomy" id="3708"/>
    <lineage>
        <taxon>Eukaryota</taxon>
        <taxon>Viridiplantae</taxon>
        <taxon>Streptophyta</taxon>
        <taxon>Embryophyta</taxon>
        <taxon>Tracheophyta</taxon>
        <taxon>Spermatophyta</taxon>
        <taxon>Magnoliopsida</taxon>
        <taxon>eudicotyledons</taxon>
        <taxon>Gunneridae</taxon>
        <taxon>Pentapetalae</taxon>
        <taxon>rosids</taxon>
        <taxon>malvids</taxon>
        <taxon>Brassicales</taxon>
        <taxon>Brassicaceae</taxon>
        <taxon>Brassiceae</taxon>
        <taxon>Brassica</taxon>
    </lineage>
</organism>
<keyword evidence="1" id="KW-0472">Membrane</keyword>
<dbReference type="EMBL" id="HG994355">
    <property type="protein sequence ID" value="CAF2147427.1"/>
    <property type="molecule type" value="Genomic_DNA"/>
</dbReference>
<evidence type="ECO:0000256" key="1">
    <source>
        <dbReference type="SAM" id="Phobius"/>
    </source>
</evidence>
<sequence>MVLSFNFVQYGFMFCGTLVCLIYLTLSLLLVARWASRIFPSHPLDIIDFPLPFSGTLSPCPRHARPFAFRGLTLMLGFTTSTFWPYEWCNTIPVLQKRNWLLCYFHFVAILIWRLIAGVLEFGFVHRDRKLWCF</sequence>
<evidence type="ECO:0000313" key="2">
    <source>
        <dbReference type="EMBL" id="CAF2147427.1"/>
    </source>
</evidence>
<dbReference type="AlphaFoldDB" id="A0A816XJK0"/>
<feature type="transmembrane region" description="Helical" evidence="1">
    <location>
        <begin position="6"/>
        <end position="32"/>
    </location>
</feature>
<name>A0A816XJK0_BRANA</name>
<gene>
    <name evidence="2" type="ORF">DARMORV10_A01P05930.1</name>
</gene>
<proteinExistence type="predicted"/>
<dbReference type="Proteomes" id="UP001295469">
    <property type="component" value="Chromosome A01"/>
</dbReference>
<accession>A0A816XJK0</accession>
<feature type="transmembrane region" description="Helical" evidence="1">
    <location>
        <begin position="104"/>
        <end position="125"/>
    </location>
</feature>